<dbReference type="EMBL" id="CP043494">
    <property type="protein sequence ID" value="WNG45966.1"/>
    <property type="molecule type" value="Genomic_DNA"/>
</dbReference>
<gene>
    <name evidence="2" type="ORF">F0U60_18980</name>
</gene>
<organism evidence="2 3">
    <name type="scientific">Archangium minus</name>
    <dbReference type="NCBI Taxonomy" id="83450"/>
    <lineage>
        <taxon>Bacteria</taxon>
        <taxon>Pseudomonadati</taxon>
        <taxon>Myxococcota</taxon>
        <taxon>Myxococcia</taxon>
        <taxon>Myxococcales</taxon>
        <taxon>Cystobacterineae</taxon>
        <taxon>Archangiaceae</taxon>
        <taxon>Archangium</taxon>
    </lineage>
</organism>
<keyword evidence="1" id="KW-0732">Signal</keyword>
<sequence>MLRNAMRLFSVIVGVSFSWAHPALAEDKSANSESLKCEGIRELKALVEKQQSILAQNNAYAVNLTELLAAGYMPAACPDGSRASVSGSNFVGGCHFTYGLVYVVNNPQTGDFAFETVALGVDGTPSEGMELYITRIVSRYHDFIESYMYHNGVYSDVDLNACSQAR</sequence>
<evidence type="ECO:0000256" key="1">
    <source>
        <dbReference type="SAM" id="SignalP"/>
    </source>
</evidence>
<feature type="signal peptide" evidence="1">
    <location>
        <begin position="1"/>
        <end position="25"/>
    </location>
</feature>
<accession>A0ABY9WVN5</accession>
<reference evidence="2 3" key="1">
    <citation type="submission" date="2019-08" db="EMBL/GenBank/DDBJ databases">
        <title>Archangium and Cystobacter genomes.</title>
        <authorList>
            <person name="Chen I.-C.K."/>
            <person name="Wielgoss S."/>
        </authorList>
    </citation>
    <scope>NUCLEOTIDE SEQUENCE [LARGE SCALE GENOMIC DNA]</scope>
    <source>
        <strain evidence="2 3">Cbm 6</strain>
    </source>
</reference>
<proteinExistence type="predicted"/>
<evidence type="ECO:0000313" key="3">
    <source>
        <dbReference type="Proteomes" id="UP001611383"/>
    </source>
</evidence>
<evidence type="ECO:0000313" key="2">
    <source>
        <dbReference type="EMBL" id="WNG45966.1"/>
    </source>
</evidence>
<dbReference type="RefSeq" id="WP_395821871.1">
    <property type="nucleotide sequence ID" value="NZ_CP043494.1"/>
</dbReference>
<protein>
    <recommendedName>
        <fullName evidence="4">Lipoprotein</fullName>
    </recommendedName>
</protein>
<evidence type="ECO:0008006" key="4">
    <source>
        <dbReference type="Google" id="ProtNLM"/>
    </source>
</evidence>
<dbReference type="Proteomes" id="UP001611383">
    <property type="component" value="Chromosome"/>
</dbReference>
<keyword evidence="3" id="KW-1185">Reference proteome</keyword>
<feature type="chain" id="PRO_5045348203" description="Lipoprotein" evidence="1">
    <location>
        <begin position="26"/>
        <end position="166"/>
    </location>
</feature>
<name>A0ABY9WVN5_9BACT</name>